<gene>
    <name evidence="2" type="ORF">HCEG_07245</name>
</gene>
<evidence type="ECO:0000313" key="3">
    <source>
        <dbReference type="Proteomes" id="UP000008142"/>
    </source>
</evidence>
<evidence type="ECO:0000256" key="1">
    <source>
        <dbReference type="SAM" id="MobiDB-lite"/>
    </source>
</evidence>
<name>F0ULY6_AJEC8</name>
<reference evidence="3" key="1">
    <citation type="submission" date="2008-07" db="EMBL/GenBank/DDBJ databases">
        <title>Annotation of Ajellomyces capsulatus strain H88.</title>
        <authorList>
            <person name="Champion M."/>
            <person name="Cuomo C."/>
            <person name="Ma L.-J."/>
            <person name="Henn M.R."/>
            <person name="Sil A."/>
            <person name="Goldman B."/>
            <person name="Young S.K."/>
            <person name="Kodira C.D."/>
            <person name="Zeng Q."/>
            <person name="Koehrsen M."/>
            <person name="Alvarado L."/>
            <person name="Berlin A."/>
            <person name="Borenstein D."/>
            <person name="Chen Z."/>
            <person name="Engels R."/>
            <person name="Freedman E."/>
            <person name="Gellesch M."/>
            <person name="Goldberg J."/>
            <person name="Griggs A."/>
            <person name="Gujja S."/>
            <person name="Heiman D."/>
            <person name="Hepburn T."/>
            <person name="Howarth C."/>
            <person name="Jen D."/>
            <person name="Larson L."/>
            <person name="Lewis B."/>
            <person name="Mehta T."/>
            <person name="Park D."/>
            <person name="Pearson M."/>
            <person name="Roberts A."/>
            <person name="Saif S."/>
            <person name="Shea T."/>
            <person name="Shenoy N."/>
            <person name="Sisk P."/>
            <person name="Stolte C."/>
            <person name="Sykes S."/>
            <person name="Walk T."/>
            <person name="White J."/>
            <person name="Yandava C."/>
            <person name="Klein B."/>
            <person name="McEwen J.G."/>
            <person name="Puccia R."/>
            <person name="Goldman G.H."/>
            <person name="Felipe M.S."/>
            <person name="Nino-Vega G."/>
            <person name="San-Blas G."/>
            <person name="Taylor J."/>
            <person name="Mendoza L."/>
            <person name="Galagan J."/>
            <person name="Nusbaum C."/>
            <person name="Birren B."/>
        </authorList>
    </citation>
    <scope>NUCLEOTIDE SEQUENCE [LARGE SCALE GENOMIC DNA]</scope>
    <source>
        <strain evidence="3">H88</strain>
    </source>
</reference>
<dbReference type="Proteomes" id="UP000008142">
    <property type="component" value="Unassembled WGS sequence"/>
</dbReference>
<accession>F0ULY6</accession>
<proteinExistence type="predicted"/>
<dbReference type="AlphaFoldDB" id="F0ULY6"/>
<protein>
    <submittedName>
        <fullName evidence="2">Uncharacterized protein</fullName>
    </submittedName>
</protein>
<dbReference type="EMBL" id="DS990640">
    <property type="protein sequence ID" value="EGC48029.1"/>
    <property type="molecule type" value="Genomic_DNA"/>
</dbReference>
<organism evidence="3">
    <name type="scientific">Ajellomyces capsulatus (strain H88)</name>
    <name type="common">Darling's disease fungus</name>
    <name type="synonym">Histoplasma capsulatum</name>
    <dbReference type="NCBI Taxonomy" id="544711"/>
    <lineage>
        <taxon>Eukaryota</taxon>
        <taxon>Fungi</taxon>
        <taxon>Dikarya</taxon>
        <taxon>Ascomycota</taxon>
        <taxon>Pezizomycotina</taxon>
        <taxon>Eurotiomycetes</taxon>
        <taxon>Eurotiomycetidae</taxon>
        <taxon>Onygenales</taxon>
        <taxon>Ajellomycetaceae</taxon>
        <taxon>Histoplasma</taxon>
    </lineage>
</organism>
<dbReference type="HOGENOM" id="CLU_1288580_0_0_1"/>
<feature type="region of interest" description="Disordered" evidence="1">
    <location>
        <begin position="1"/>
        <end position="26"/>
    </location>
</feature>
<evidence type="ECO:0000313" key="2">
    <source>
        <dbReference type="EMBL" id="EGC48029.1"/>
    </source>
</evidence>
<sequence>MEAGSKEIKLGMRRKEEHRQQREKSGLTRKIQAVLQVYNLQDRFGTPGMNKRSSLISHQPPNIKADPTIWPSLYQEASIRECSRDFSQLQGTAQDLGDLQDGKVFLNTGGLPPAAWSLVVEMSLSKVGVSGYIPPLDLLPVCIGRANGLPVGGATARTNDLLGHPRSKSHNGNMNAGEAIAITSISNLHWWLVLISGAWIGLFGRGQQACEIKT</sequence>